<comment type="caution">
    <text evidence="2">The sequence shown here is derived from an EMBL/GenBank/DDBJ whole genome shotgun (WGS) entry which is preliminary data.</text>
</comment>
<organism evidence="2 3">
    <name type="scientific">Protopolystoma xenopodis</name>
    <dbReference type="NCBI Taxonomy" id="117903"/>
    <lineage>
        <taxon>Eukaryota</taxon>
        <taxon>Metazoa</taxon>
        <taxon>Spiralia</taxon>
        <taxon>Lophotrochozoa</taxon>
        <taxon>Platyhelminthes</taxon>
        <taxon>Monogenea</taxon>
        <taxon>Polyopisthocotylea</taxon>
        <taxon>Polystomatidea</taxon>
        <taxon>Polystomatidae</taxon>
        <taxon>Protopolystoma</taxon>
    </lineage>
</organism>
<feature type="compositionally biased region" description="Basic and acidic residues" evidence="1">
    <location>
        <begin position="134"/>
        <end position="171"/>
    </location>
</feature>
<evidence type="ECO:0000256" key="1">
    <source>
        <dbReference type="SAM" id="MobiDB-lite"/>
    </source>
</evidence>
<gene>
    <name evidence="2" type="ORF">PXEA_LOCUS10115</name>
</gene>
<feature type="region of interest" description="Disordered" evidence="1">
    <location>
        <begin position="1"/>
        <end position="103"/>
    </location>
</feature>
<feature type="compositionally biased region" description="Low complexity" evidence="1">
    <location>
        <begin position="55"/>
        <end position="65"/>
    </location>
</feature>
<dbReference type="EMBL" id="CAAALY010029446">
    <property type="protein sequence ID" value="VEL16675.1"/>
    <property type="molecule type" value="Genomic_DNA"/>
</dbReference>
<proteinExistence type="predicted"/>
<feature type="compositionally biased region" description="Acidic residues" evidence="1">
    <location>
        <begin position="32"/>
        <end position="51"/>
    </location>
</feature>
<accession>A0A3S5BSS1</accession>
<feature type="compositionally biased region" description="Polar residues" evidence="1">
    <location>
        <begin position="1"/>
        <end position="17"/>
    </location>
</feature>
<dbReference type="Proteomes" id="UP000784294">
    <property type="component" value="Unassembled WGS sequence"/>
</dbReference>
<dbReference type="AlphaFoldDB" id="A0A3S5BSS1"/>
<sequence length="287" mass="31700">MTKKAPQSKQNLGTNSDEIIDEDRVRMGVTFLDEEEDDADVEQEGDDDEGECDHSSAVSSASTNSLLRTTRSMTRYEPSHPSAGYSGIAQSFSQPQVKSMEAMTRDMPDFLHTSKQDPMDKLDDVEQEYQNKIVENDKGDGVETEGTWKEIETKEVERITNNENQKIRESDQTNNMEEEQKLSRIPGSPTEPNSMSKLPEPASPSLHITQNPKDENASPVVSSNSELVLTSSQVDGSSTDKSPLVVHTDSEDNKNNLSSTSHEEAFSMLNNTSESFPVTELEGATSS</sequence>
<keyword evidence="3" id="KW-1185">Reference proteome</keyword>
<feature type="compositionally biased region" description="Polar residues" evidence="1">
    <location>
        <begin position="88"/>
        <end position="97"/>
    </location>
</feature>
<feature type="compositionally biased region" description="Polar residues" evidence="1">
    <location>
        <begin position="219"/>
        <end position="241"/>
    </location>
</feature>
<feature type="region of interest" description="Disordered" evidence="1">
    <location>
        <begin position="132"/>
        <end position="287"/>
    </location>
</feature>
<evidence type="ECO:0000313" key="2">
    <source>
        <dbReference type="EMBL" id="VEL16675.1"/>
    </source>
</evidence>
<reference evidence="2" key="1">
    <citation type="submission" date="2018-11" db="EMBL/GenBank/DDBJ databases">
        <authorList>
            <consortium name="Pathogen Informatics"/>
        </authorList>
    </citation>
    <scope>NUCLEOTIDE SEQUENCE</scope>
</reference>
<name>A0A3S5BSS1_9PLAT</name>
<protein>
    <submittedName>
        <fullName evidence="2">Uncharacterized protein</fullName>
    </submittedName>
</protein>
<evidence type="ECO:0000313" key="3">
    <source>
        <dbReference type="Proteomes" id="UP000784294"/>
    </source>
</evidence>